<sequence>MVICRRDSHLSSPVSESTVVGPSMRMLDDINSRHRAMATEISLEEAMERSTEESTTTISTVAATTSTEAALTGKKQQSMG</sequence>
<reference evidence="2 3" key="1">
    <citation type="journal article" date="2023" name="Plants (Basel)">
        <title>Bridging the Gap: Combining Genomics and Transcriptomics Approaches to Understand Stylosanthes scabra, an Orphan Legume from the Brazilian Caatinga.</title>
        <authorList>
            <person name="Ferreira-Neto J.R.C."/>
            <person name="da Silva M.D."/>
            <person name="Binneck E."/>
            <person name="de Melo N.F."/>
            <person name="da Silva R.H."/>
            <person name="de Melo A.L.T.M."/>
            <person name="Pandolfi V."/>
            <person name="Bustamante F.O."/>
            <person name="Brasileiro-Vidal A.C."/>
            <person name="Benko-Iseppon A.M."/>
        </authorList>
    </citation>
    <scope>NUCLEOTIDE SEQUENCE [LARGE SCALE GENOMIC DNA]</scope>
    <source>
        <tissue evidence="2">Leaves</tissue>
    </source>
</reference>
<name>A0ABU6WP18_9FABA</name>
<protein>
    <submittedName>
        <fullName evidence="2">Uncharacterized protein</fullName>
    </submittedName>
</protein>
<dbReference type="Proteomes" id="UP001341840">
    <property type="component" value="Unassembled WGS sequence"/>
</dbReference>
<proteinExistence type="predicted"/>
<organism evidence="2 3">
    <name type="scientific">Stylosanthes scabra</name>
    <dbReference type="NCBI Taxonomy" id="79078"/>
    <lineage>
        <taxon>Eukaryota</taxon>
        <taxon>Viridiplantae</taxon>
        <taxon>Streptophyta</taxon>
        <taxon>Embryophyta</taxon>
        <taxon>Tracheophyta</taxon>
        <taxon>Spermatophyta</taxon>
        <taxon>Magnoliopsida</taxon>
        <taxon>eudicotyledons</taxon>
        <taxon>Gunneridae</taxon>
        <taxon>Pentapetalae</taxon>
        <taxon>rosids</taxon>
        <taxon>fabids</taxon>
        <taxon>Fabales</taxon>
        <taxon>Fabaceae</taxon>
        <taxon>Papilionoideae</taxon>
        <taxon>50 kb inversion clade</taxon>
        <taxon>dalbergioids sensu lato</taxon>
        <taxon>Dalbergieae</taxon>
        <taxon>Pterocarpus clade</taxon>
        <taxon>Stylosanthes</taxon>
    </lineage>
</organism>
<comment type="caution">
    <text evidence="2">The sequence shown here is derived from an EMBL/GenBank/DDBJ whole genome shotgun (WGS) entry which is preliminary data.</text>
</comment>
<keyword evidence="3" id="KW-1185">Reference proteome</keyword>
<feature type="compositionally biased region" description="Low complexity" evidence="1">
    <location>
        <begin position="53"/>
        <end position="72"/>
    </location>
</feature>
<evidence type="ECO:0000313" key="3">
    <source>
        <dbReference type="Proteomes" id="UP001341840"/>
    </source>
</evidence>
<feature type="region of interest" description="Disordered" evidence="1">
    <location>
        <begin position="45"/>
        <end position="80"/>
    </location>
</feature>
<evidence type="ECO:0000256" key="1">
    <source>
        <dbReference type="SAM" id="MobiDB-lite"/>
    </source>
</evidence>
<evidence type="ECO:0000313" key="2">
    <source>
        <dbReference type="EMBL" id="MED6187049.1"/>
    </source>
</evidence>
<dbReference type="EMBL" id="JASCZI010182108">
    <property type="protein sequence ID" value="MED6187049.1"/>
    <property type="molecule type" value="Genomic_DNA"/>
</dbReference>
<accession>A0ABU6WP18</accession>
<gene>
    <name evidence="2" type="ORF">PIB30_072680</name>
</gene>